<accession>A0A356W590</accession>
<dbReference type="Proteomes" id="UP000263957">
    <property type="component" value="Unassembled WGS sequence"/>
</dbReference>
<organism evidence="1 2">
    <name type="scientific">Hyphomonas atlantica</name>
    <dbReference type="NCBI Taxonomy" id="1280948"/>
    <lineage>
        <taxon>Bacteria</taxon>
        <taxon>Pseudomonadati</taxon>
        <taxon>Pseudomonadota</taxon>
        <taxon>Alphaproteobacteria</taxon>
        <taxon>Hyphomonadales</taxon>
        <taxon>Hyphomonadaceae</taxon>
        <taxon>Hyphomonas</taxon>
    </lineage>
</organism>
<protein>
    <submittedName>
        <fullName evidence="1">Uncharacterized protein</fullName>
    </submittedName>
</protein>
<dbReference type="AlphaFoldDB" id="A0A356W590"/>
<dbReference type="EMBL" id="DOGS01000100">
    <property type="protein sequence ID" value="HBQ48208.1"/>
    <property type="molecule type" value="Genomic_DNA"/>
</dbReference>
<evidence type="ECO:0000313" key="2">
    <source>
        <dbReference type="Proteomes" id="UP000263957"/>
    </source>
</evidence>
<sequence length="321" mass="36101">MLKPIEALQEYAQAKGMEAADLQRKQEKLLDALLHPTRADHGENVVVVFAHGAEAMRLAAVKEDGDRFPHWAVQSWSVTKEDWLTQKSYDMKPEMRNIAYMDAKNWYPAPTQAAAEAKWAAINSDEDGALERLFDSRAKLAEFWYETKVIDWEGRYGGDPWFFMSEVAETAFEREGQPNPILGEKYGEKVTAQLANFAADWGELATPVLSGTLRRAGTNEVEAIVQYRSAVEAIDDILQSGHDAHLRAAPLGEAGGADRFTYLRDRDAGLSRAELVASLESFIEQNKELTMAVTEAQPKEDSFLISIYYERWTRGYSVVEV</sequence>
<evidence type="ECO:0000313" key="1">
    <source>
        <dbReference type="EMBL" id="HBQ48208.1"/>
    </source>
</evidence>
<gene>
    <name evidence="1" type="ORF">DD728_04870</name>
</gene>
<reference evidence="1 2" key="1">
    <citation type="journal article" date="2018" name="Nat. Biotechnol.">
        <title>A standardized bacterial taxonomy based on genome phylogeny substantially revises the tree of life.</title>
        <authorList>
            <person name="Parks D.H."/>
            <person name="Chuvochina M."/>
            <person name="Waite D.W."/>
            <person name="Rinke C."/>
            <person name="Skarshewski A."/>
            <person name="Chaumeil P.A."/>
            <person name="Hugenholtz P."/>
        </authorList>
    </citation>
    <scope>NUCLEOTIDE SEQUENCE [LARGE SCALE GENOMIC DNA]</scope>
    <source>
        <strain evidence="1">UBA10378</strain>
    </source>
</reference>
<comment type="caution">
    <text evidence="1">The sequence shown here is derived from an EMBL/GenBank/DDBJ whole genome shotgun (WGS) entry which is preliminary data.</text>
</comment>
<proteinExistence type="predicted"/>
<name>A0A356W590_9PROT</name>